<feature type="transmembrane region" description="Helical" evidence="6">
    <location>
        <begin position="249"/>
        <end position="271"/>
    </location>
</feature>
<keyword evidence="4 6" id="KW-1133">Transmembrane helix</keyword>
<evidence type="ECO:0000313" key="8">
    <source>
        <dbReference type="EMBL" id="PWU23698.1"/>
    </source>
</evidence>
<accession>A0A317JQ99</accession>
<evidence type="ECO:0000313" key="9">
    <source>
        <dbReference type="Proteomes" id="UP000246104"/>
    </source>
</evidence>
<keyword evidence="3 6" id="KW-0812">Transmembrane</keyword>
<evidence type="ECO:0000256" key="5">
    <source>
        <dbReference type="ARBA" id="ARBA00023136"/>
    </source>
</evidence>
<dbReference type="PANTHER" id="PTHR12677:SF59">
    <property type="entry name" value="GOLGI APPARATUS MEMBRANE PROTEIN TVP38-RELATED"/>
    <property type="match status" value="1"/>
</dbReference>
<dbReference type="Pfam" id="PF09335">
    <property type="entry name" value="VTT_dom"/>
    <property type="match status" value="1"/>
</dbReference>
<evidence type="ECO:0000256" key="1">
    <source>
        <dbReference type="ARBA" id="ARBA00004651"/>
    </source>
</evidence>
<evidence type="ECO:0000259" key="7">
    <source>
        <dbReference type="Pfam" id="PF09335"/>
    </source>
</evidence>
<evidence type="ECO:0000256" key="3">
    <source>
        <dbReference type="ARBA" id="ARBA00022692"/>
    </source>
</evidence>
<feature type="transmembrane region" description="Helical" evidence="6">
    <location>
        <begin position="141"/>
        <end position="164"/>
    </location>
</feature>
<dbReference type="Proteomes" id="UP000246104">
    <property type="component" value="Unassembled WGS sequence"/>
</dbReference>
<sequence length="280" mass="31908">MFQLASRHLVAGYLYTQYVEYFLISDFKIVLVFERGFRGILSTVKNNSQFQPLSKLPHRWLVYVFIGFVILAIVAYFSIHHPRLIRRSTLRRFEQYTSSYGSLAPIAIFVLMLISTVIPVLPLPTPIIELAAGALFGFVPGFLLIWLSQIISSLAAYVISLFFGKRFFKGLQQRRFWQRSVEYVHEHGVFAVFVSRFTMSSPFNIISFIAGLAHMNVVSFTIATIGGTILESALYTYIGFELRQGHVSLWLVSIGVLAICIIGVVLLFSFLRAWNKKKML</sequence>
<feature type="domain" description="VTT" evidence="7">
    <location>
        <begin position="123"/>
        <end position="239"/>
    </location>
</feature>
<feature type="transmembrane region" description="Helical" evidence="6">
    <location>
        <begin position="60"/>
        <end position="79"/>
    </location>
</feature>
<dbReference type="PANTHER" id="PTHR12677">
    <property type="entry name" value="GOLGI APPARATUS MEMBRANE PROTEIN TVP38-RELATED"/>
    <property type="match status" value="1"/>
</dbReference>
<dbReference type="AlphaFoldDB" id="A0A317JQ99"/>
<comment type="caution">
    <text evidence="8">The sequence shown here is derived from an EMBL/GenBank/DDBJ whole genome shotgun (WGS) entry which is preliminary data.</text>
</comment>
<comment type="subcellular location">
    <subcellularLocation>
        <location evidence="1 6">Cell membrane</location>
        <topology evidence="1 6">Multi-pass membrane protein</topology>
    </subcellularLocation>
</comment>
<proteinExistence type="inferred from homology"/>
<evidence type="ECO:0000256" key="4">
    <source>
        <dbReference type="ARBA" id="ARBA00022989"/>
    </source>
</evidence>
<comment type="similarity">
    <text evidence="6">Belongs to the TVP38/TMEM64 family.</text>
</comment>
<organism evidence="8 9">
    <name type="scientific">Candidatus Cerribacteria bacterium 'Amazon FNV 2010 28 9'</name>
    <dbReference type="NCBI Taxonomy" id="2081795"/>
    <lineage>
        <taxon>Bacteria</taxon>
        <taxon>Candidatus Cerribacteria</taxon>
    </lineage>
</organism>
<dbReference type="InterPro" id="IPR032816">
    <property type="entry name" value="VTT_dom"/>
</dbReference>
<dbReference type="InterPro" id="IPR015414">
    <property type="entry name" value="TMEM64"/>
</dbReference>
<feature type="transmembrane region" description="Helical" evidence="6">
    <location>
        <begin position="100"/>
        <end position="121"/>
    </location>
</feature>
<dbReference type="GO" id="GO:0005886">
    <property type="term" value="C:plasma membrane"/>
    <property type="evidence" value="ECO:0007669"/>
    <property type="project" value="UniProtKB-SubCell"/>
</dbReference>
<dbReference type="EMBL" id="PSRQ01000025">
    <property type="protein sequence ID" value="PWU23698.1"/>
    <property type="molecule type" value="Genomic_DNA"/>
</dbReference>
<gene>
    <name evidence="8" type="ORF">C5B42_02205</name>
</gene>
<name>A0A317JQ99_9BACT</name>
<protein>
    <recommendedName>
        <fullName evidence="6">TVP38/TMEM64 family membrane protein</fullName>
    </recommendedName>
</protein>
<evidence type="ECO:0000256" key="6">
    <source>
        <dbReference type="RuleBase" id="RU366058"/>
    </source>
</evidence>
<keyword evidence="2 6" id="KW-1003">Cell membrane</keyword>
<keyword evidence="5 6" id="KW-0472">Membrane</keyword>
<evidence type="ECO:0000256" key="2">
    <source>
        <dbReference type="ARBA" id="ARBA00022475"/>
    </source>
</evidence>
<reference evidence="8 9" key="1">
    <citation type="submission" date="2018-02" db="EMBL/GenBank/DDBJ databases">
        <title>Genomic Reconstructions from Amazon Rainforest and Pasture Soil Reveal Novel Insights into the Physiology of Candidate Phyla in Tropical Sites.</title>
        <authorList>
            <person name="Kroeger M.E."/>
            <person name="Delmont T."/>
            <person name="Eren A.M."/>
            <person name="Guo J."/>
            <person name="Meyer K.M."/>
            <person name="Khan K."/>
            <person name="Rodrigues J.L.M."/>
            <person name="Bohannan B.J.M."/>
            <person name="Tringe S."/>
            <person name="Borges C.D."/>
            <person name="Tiedje J."/>
            <person name="Tsai S.M."/>
            <person name="Nusslein K."/>
        </authorList>
    </citation>
    <scope>NUCLEOTIDE SEQUENCE [LARGE SCALE GENOMIC DNA]</scope>
    <source>
        <strain evidence="8">Amazon FNV 2010 28 9</strain>
    </source>
</reference>
<feature type="transmembrane region" description="Helical" evidence="6">
    <location>
        <begin position="205"/>
        <end position="229"/>
    </location>
</feature>